<reference evidence="2" key="2">
    <citation type="submission" date="2008-05" db="EMBL/GenBank/DDBJ databases">
        <title>Genome sequence of Clostridium botulinum Ba4 strain 657 plasmid pCLJ.</title>
        <authorList>
            <person name="Shrivastava S."/>
            <person name="Brown J.L."/>
            <person name="Bruce D."/>
            <person name="Detter C."/>
            <person name="Munk C."/>
            <person name="Smith L.A."/>
            <person name="Smith T.J."/>
            <person name="Sutton G."/>
            <person name="Brettin T.S."/>
        </authorList>
    </citation>
    <scope>NUCLEOTIDE SEQUENCE [LARGE SCALE GENOMIC DNA]</scope>
    <source>
        <strain evidence="2">657 / Type Ba4</strain>
        <plasmid evidence="2">pCLJ</plasmid>
    </source>
</reference>
<gene>
    <name evidence="1" type="ordered locus">CLJ_0212</name>
</gene>
<dbReference type="Proteomes" id="UP000002333">
    <property type="component" value="Plasmid pCLJ"/>
</dbReference>
<protein>
    <submittedName>
        <fullName evidence="1">Uncharacterized protein</fullName>
    </submittedName>
</protein>
<accession>A0A3F3A5J8</accession>
<evidence type="ECO:0000313" key="2">
    <source>
        <dbReference type="Proteomes" id="UP000002333"/>
    </source>
</evidence>
<dbReference type="AlphaFoldDB" id="A0A3F3A5J8"/>
<proteinExistence type="predicted"/>
<geneLocation type="plasmid" evidence="1 2">
    <name>pCLJ</name>
</geneLocation>
<dbReference type="RefSeq" id="WP_012720262.1">
    <property type="nucleotide sequence ID" value="NC_012654.1"/>
</dbReference>
<keyword evidence="1" id="KW-0614">Plasmid</keyword>
<sequence length="57" mass="6515">MFNNNLMNKKEIKEILSIDEKVDGIIYGTLSNKIVALPFNTCKLNRNVAVIKEISIY</sequence>
<reference evidence="1 2" key="1">
    <citation type="journal article" date="2007" name="PLoS ONE">
        <title>Analysis of the neurotoxin complex genes in Clostridium botulinum A1-A4 and B1 strains: BoNT/A3, /Ba4 and /B1 clusters are located within plasmids.</title>
        <authorList>
            <person name="Smith T.J."/>
            <person name="Hill K.K."/>
            <person name="Foley B.T."/>
            <person name="Detter J.C."/>
            <person name="Munk A.C."/>
            <person name="Bruce D.C."/>
            <person name="Doggett N.A."/>
            <person name="Smith L.A."/>
            <person name="Marks J.D."/>
            <person name="Xie G."/>
            <person name="Brettin T.S."/>
        </authorList>
    </citation>
    <scope>NUCLEOTIDE SEQUENCE [LARGE SCALE GENOMIC DNA]</scope>
    <source>
        <strain evidence="2">657 / Type Ba4</strain>
    </source>
</reference>
<organism evidence="1 2">
    <name type="scientific">Clostridium botulinum (strain 657 / Type Ba4)</name>
    <dbReference type="NCBI Taxonomy" id="515621"/>
    <lineage>
        <taxon>Bacteria</taxon>
        <taxon>Bacillati</taxon>
        <taxon>Bacillota</taxon>
        <taxon>Clostridia</taxon>
        <taxon>Eubacteriales</taxon>
        <taxon>Clostridiaceae</taxon>
        <taxon>Clostridium</taxon>
    </lineage>
</organism>
<dbReference type="EMBL" id="CP001081">
    <property type="protein sequence ID" value="ACQ51291.1"/>
    <property type="molecule type" value="Genomic_DNA"/>
</dbReference>
<name>A0A3F3A5J8_CLOB6</name>
<evidence type="ECO:0000313" key="1">
    <source>
        <dbReference type="EMBL" id="ACQ51291.1"/>
    </source>
</evidence>
<dbReference type="KEGG" id="cbi:CLJ_0212"/>